<name>A0A0F9TSC6_9ZZZZ</name>
<reference evidence="1" key="1">
    <citation type="journal article" date="2015" name="Nature">
        <title>Complex archaea that bridge the gap between prokaryotes and eukaryotes.</title>
        <authorList>
            <person name="Spang A."/>
            <person name="Saw J.H."/>
            <person name="Jorgensen S.L."/>
            <person name="Zaremba-Niedzwiedzka K."/>
            <person name="Martijn J."/>
            <person name="Lind A.E."/>
            <person name="van Eijk R."/>
            <person name="Schleper C."/>
            <person name="Guy L."/>
            <person name="Ettema T.J."/>
        </authorList>
    </citation>
    <scope>NUCLEOTIDE SEQUENCE</scope>
</reference>
<gene>
    <name evidence="1" type="ORF">LCGC14_0616780</name>
</gene>
<accession>A0A0F9TSC6</accession>
<protein>
    <submittedName>
        <fullName evidence="1">Uncharacterized protein</fullName>
    </submittedName>
</protein>
<comment type="caution">
    <text evidence="1">The sequence shown here is derived from an EMBL/GenBank/DDBJ whole genome shotgun (WGS) entry which is preliminary data.</text>
</comment>
<dbReference type="AlphaFoldDB" id="A0A0F9TSC6"/>
<dbReference type="EMBL" id="LAZR01001038">
    <property type="protein sequence ID" value="KKN52026.1"/>
    <property type="molecule type" value="Genomic_DNA"/>
</dbReference>
<proteinExistence type="predicted"/>
<evidence type="ECO:0000313" key="1">
    <source>
        <dbReference type="EMBL" id="KKN52026.1"/>
    </source>
</evidence>
<organism evidence="1">
    <name type="scientific">marine sediment metagenome</name>
    <dbReference type="NCBI Taxonomy" id="412755"/>
    <lineage>
        <taxon>unclassified sequences</taxon>
        <taxon>metagenomes</taxon>
        <taxon>ecological metagenomes</taxon>
    </lineage>
</organism>
<sequence length="118" mass="14364">MGVDCYLFDGKKYHSLEKYHGLDRWYVFDSFFDSKKKYTKEEMVERFNRIIDLVKLTSDIEWDDVFMSDKDYYMRLVMKAKEIVEKSDSDSFTFFTDDKMPDEFYEPRKETEKNGTES</sequence>